<accession>A0A810N5E6</accession>
<evidence type="ECO:0000313" key="2">
    <source>
        <dbReference type="Proteomes" id="UP000680866"/>
    </source>
</evidence>
<protein>
    <submittedName>
        <fullName evidence="1">Uncharacterized protein</fullName>
    </submittedName>
</protein>
<dbReference type="NCBIfam" id="NF040657">
    <property type="entry name" value="immun_SitI3"/>
    <property type="match status" value="1"/>
</dbReference>
<dbReference type="EMBL" id="AP023359">
    <property type="protein sequence ID" value="BCJ67409.1"/>
    <property type="molecule type" value="Genomic_DNA"/>
</dbReference>
<name>A0A810N5E6_9ACTN</name>
<dbReference type="AlphaFoldDB" id="A0A810N5E6"/>
<evidence type="ECO:0000313" key="1">
    <source>
        <dbReference type="EMBL" id="BCJ67409.1"/>
    </source>
</evidence>
<dbReference type="InterPro" id="IPR049799">
    <property type="entry name" value="SitI3-like"/>
</dbReference>
<dbReference type="RefSeq" id="WP_212816747.1">
    <property type="nucleotide sequence ID" value="NZ_AP023359.1"/>
</dbReference>
<sequence>MAIEYVLTLAGDPSADLVAELAVGGAAEFRAVAVHPGLVSANLNDQFGYTVSVVGGRNGYYEATADGATRWQWEPNCYIDVSFDMRKEILTEVGVPNMLRSVARVLAGTTEDAALVLNSNRLLLTRVGGVLRKHNAGEWPEEDYRNFPC</sequence>
<proteinExistence type="predicted"/>
<keyword evidence="2" id="KW-1185">Reference proteome</keyword>
<reference evidence="1" key="1">
    <citation type="submission" date="2020-08" db="EMBL/GenBank/DDBJ databases">
        <title>Whole genome shotgun sequence of Polymorphospora rubra NBRC 101157.</title>
        <authorList>
            <person name="Komaki H."/>
            <person name="Tamura T."/>
        </authorList>
    </citation>
    <scope>NUCLEOTIDE SEQUENCE</scope>
    <source>
        <strain evidence="1">NBRC 101157</strain>
    </source>
</reference>
<dbReference type="KEGG" id="pry:Prubr_44300"/>
<organism evidence="1 2">
    <name type="scientific">Polymorphospora rubra</name>
    <dbReference type="NCBI Taxonomy" id="338584"/>
    <lineage>
        <taxon>Bacteria</taxon>
        <taxon>Bacillati</taxon>
        <taxon>Actinomycetota</taxon>
        <taxon>Actinomycetes</taxon>
        <taxon>Micromonosporales</taxon>
        <taxon>Micromonosporaceae</taxon>
        <taxon>Polymorphospora</taxon>
    </lineage>
</organism>
<gene>
    <name evidence="1" type="ORF">Prubr_44300</name>
</gene>
<dbReference type="Proteomes" id="UP000680866">
    <property type="component" value="Chromosome"/>
</dbReference>